<name>A0A245ZEF9_9SPHN</name>
<keyword evidence="1" id="KW-0472">Membrane</keyword>
<feature type="transmembrane region" description="Helical" evidence="1">
    <location>
        <begin position="109"/>
        <end position="128"/>
    </location>
</feature>
<organism evidence="2 3">
    <name type="scientific">Sphingomonas dokdonensis</name>
    <dbReference type="NCBI Taxonomy" id="344880"/>
    <lineage>
        <taxon>Bacteria</taxon>
        <taxon>Pseudomonadati</taxon>
        <taxon>Pseudomonadota</taxon>
        <taxon>Alphaproteobacteria</taxon>
        <taxon>Sphingomonadales</taxon>
        <taxon>Sphingomonadaceae</taxon>
        <taxon>Sphingomonas</taxon>
    </lineage>
</organism>
<dbReference type="AlphaFoldDB" id="A0A245ZEF9"/>
<keyword evidence="1" id="KW-0812">Transmembrane</keyword>
<dbReference type="Pfam" id="PF10011">
    <property type="entry name" value="DUF2254"/>
    <property type="match status" value="1"/>
</dbReference>
<dbReference type="Proteomes" id="UP000197290">
    <property type="component" value="Unassembled WGS sequence"/>
</dbReference>
<dbReference type="OrthoDB" id="2955631at2"/>
<gene>
    <name evidence="2" type="ORF">SPDO_29600</name>
</gene>
<accession>A0A245ZEF9</accession>
<keyword evidence="1" id="KW-1133">Transmembrane helix</keyword>
<feature type="transmembrane region" description="Helical" evidence="1">
    <location>
        <begin position="16"/>
        <end position="37"/>
    </location>
</feature>
<reference evidence="2 3" key="1">
    <citation type="submission" date="2017-03" db="EMBL/GenBank/DDBJ databases">
        <title>Genome sequence of Sphingomonas dokdonensis DSM 21029.</title>
        <authorList>
            <person name="Poehlein A."/>
            <person name="Wuebbeler J.H."/>
            <person name="Steinbuechel A."/>
            <person name="Daniel R."/>
        </authorList>
    </citation>
    <scope>NUCLEOTIDE SEQUENCE [LARGE SCALE GENOMIC DNA]</scope>
    <source>
        <strain evidence="2 3">DSM 21029</strain>
    </source>
</reference>
<feature type="transmembrane region" description="Helical" evidence="1">
    <location>
        <begin position="67"/>
        <end position="88"/>
    </location>
</feature>
<feature type="transmembrane region" description="Helical" evidence="1">
    <location>
        <begin position="140"/>
        <end position="163"/>
    </location>
</feature>
<comment type="caution">
    <text evidence="2">The sequence shown here is derived from an EMBL/GenBank/DDBJ whole genome shotgun (WGS) entry which is preliminary data.</text>
</comment>
<keyword evidence="3" id="KW-1185">Reference proteome</keyword>
<evidence type="ECO:0000313" key="3">
    <source>
        <dbReference type="Proteomes" id="UP000197290"/>
    </source>
</evidence>
<evidence type="ECO:0008006" key="4">
    <source>
        <dbReference type="Google" id="ProtNLM"/>
    </source>
</evidence>
<dbReference type="RefSeq" id="WP_088368273.1">
    <property type="nucleotide sequence ID" value="NZ_NBBI01000007.1"/>
</dbReference>
<sequence>MKGRLLQFGENLRQSYWFLPSIMAFAAVLLAGGMIWVDTYVGSTWMDGLLWLYASRPSGARQVLSSIGGSMITVAGTVFSVTIAAVVYASGQYGPRLLTNFMSDRGNQVTLGTFIATFLYCLIVLRTVRSPEESSSAGFVPNLALLVAVLLAICSIAVLIFFIHHVPSKIHINSVIEDIGDRLLREIDERFPSFIGEGRPEGDDPADEALVPATFRADCTFADGSDRQLIRAKRTGYIQVVDSDALMARARDDDLVLRLQYQPGDFVHAGRTLAEAWPAGRGGEETAEAIRDAYSVGDRRSALQDLRFLLDELVEIAARALSPGVNDPFTAITCLDWLSAALADVAHRRLPSRLRLDDEGALRVIAHPVTFDAIVDRSFGALVQYCGTDMLAALHFIRGLGEVSLDCDDLERVKTLGRYLDRLQLRAEGSLDGYNLARVRERADELRRALAEPDYKRRLRDSTAWLAGTA</sequence>
<dbReference type="EMBL" id="NBBI01000007">
    <property type="protein sequence ID" value="OWK28127.1"/>
    <property type="molecule type" value="Genomic_DNA"/>
</dbReference>
<evidence type="ECO:0000313" key="2">
    <source>
        <dbReference type="EMBL" id="OWK28127.1"/>
    </source>
</evidence>
<evidence type="ECO:0000256" key="1">
    <source>
        <dbReference type="SAM" id="Phobius"/>
    </source>
</evidence>
<dbReference type="InterPro" id="IPR018723">
    <property type="entry name" value="DUF2254_membrane"/>
</dbReference>
<proteinExistence type="predicted"/>
<protein>
    <recommendedName>
        <fullName evidence="4">DUF2254 domain-containing protein</fullName>
    </recommendedName>
</protein>